<dbReference type="InterPro" id="IPR036111">
    <property type="entry name" value="Mal/L-sulfo/L-lacto_DH-like_sf"/>
</dbReference>
<dbReference type="OrthoDB" id="9811519at2"/>
<accession>A0A2N3PXP1</accession>
<dbReference type="Gene3D" id="3.30.1370.60">
    <property type="entry name" value="Hypothetical oxidoreductase yiak, domain 2"/>
    <property type="match status" value="1"/>
</dbReference>
<dbReference type="PANTHER" id="PTHR11091:SF0">
    <property type="entry name" value="MALATE DEHYDROGENASE"/>
    <property type="match status" value="1"/>
</dbReference>
<dbReference type="InterPro" id="IPR043143">
    <property type="entry name" value="Mal/L-sulf/L-lact_DH-like_NADP"/>
</dbReference>
<comment type="caution">
    <text evidence="3">The sequence shown here is derived from an EMBL/GenBank/DDBJ whole genome shotgun (WGS) entry which is preliminary data.</text>
</comment>
<dbReference type="AlphaFoldDB" id="A0A2N3PXP1"/>
<evidence type="ECO:0000313" key="3">
    <source>
        <dbReference type="EMBL" id="PKU25180.1"/>
    </source>
</evidence>
<dbReference type="RefSeq" id="WP_101250107.1">
    <property type="nucleotide sequence ID" value="NZ_PIUM01000006.1"/>
</dbReference>
<comment type="similarity">
    <text evidence="1">Belongs to the LDH2/MDH2 oxidoreductase family.</text>
</comment>
<dbReference type="GO" id="GO:0016491">
    <property type="term" value="F:oxidoreductase activity"/>
    <property type="evidence" value="ECO:0007669"/>
    <property type="project" value="UniProtKB-KW"/>
</dbReference>
<name>A0A2N3PXP1_9PROT</name>
<dbReference type="SUPFAM" id="SSF89733">
    <property type="entry name" value="L-sulfolactate dehydrogenase-like"/>
    <property type="match status" value="1"/>
</dbReference>
<dbReference type="Proteomes" id="UP000233293">
    <property type="component" value="Unassembled WGS sequence"/>
</dbReference>
<evidence type="ECO:0000256" key="1">
    <source>
        <dbReference type="ARBA" id="ARBA00006056"/>
    </source>
</evidence>
<dbReference type="InterPro" id="IPR003767">
    <property type="entry name" value="Malate/L-lactate_DH-like"/>
</dbReference>
<keyword evidence="4" id="KW-1185">Reference proteome</keyword>
<dbReference type="Gene3D" id="1.10.1530.10">
    <property type="match status" value="1"/>
</dbReference>
<evidence type="ECO:0000256" key="2">
    <source>
        <dbReference type="ARBA" id="ARBA00023002"/>
    </source>
</evidence>
<gene>
    <name evidence="3" type="ORF">CWS72_08280</name>
</gene>
<dbReference type="PANTHER" id="PTHR11091">
    <property type="entry name" value="OXIDOREDUCTASE-RELATED"/>
    <property type="match status" value="1"/>
</dbReference>
<evidence type="ECO:0000313" key="4">
    <source>
        <dbReference type="Proteomes" id="UP000233293"/>
    </source>
</evidence>
<keyword evidence="2" id="KW-0560">Oxidoreductase</keyword>
<organism evidence="3 4">
    <name type="scientific">Telmatospirillum siberiense</name>
    <dbReference type="NCBI Taxonomy" id="382514"/>
    <lineage>
        <taxon>Bacteria</taxon>
        <taxon>Pseudomonadati</taxon>
        <taxon>Pseudomonadota</taxon>
        <taxon>Alphaproteobacteria</taxon>
        <taxon>Rhodospirillales</taxon>
        <taxon>Rhodospirillaceae</taxon>
        <taxon>Telmatospirillum</taxon>
    </lineage>
</organism>
<reference evidence="4" key="1">
    <citation type="submission" date="2017-12" db="EMBL/GenBank/DDBJ databases">
        <title>Draft genome sequence of Telmatospirillum siberiense 26-4b1T, an acidotolerant peatland alphaproteobacterium potentially involved in sulfur cycling.</title>
        <authorList>
            <person name="Hausmann B."/>
            <person name="Pjevac P."/>
            <person name="Schreck K."/>
            <person name="Herbold C.W."/>
            <person name="Daims H."/>
            <person name="Wagner M."/>
            <person name="Pester M."/>
            <person name="Loy A."/>
        </authorList>
    </citation>
    <scope>NUCLEOTIDE SEQUENCE [LARGE SCALE GENOMIC DNA]</scope>
    <source>
        <strain evidence="4">26-4b1</strain>
    </source>
</reference>
<proteinExistence type="inferred from homology"/>
<dbReference type="EMBL" id="PIUM01000006">
    <property type="protein sequence ID" value="PKU25180.1"/>
    <property type="molecule type" value="Genomic_DNA"/>
</dbReference>
<protein>
    <submittedName>
        <fullName evidence="3">Sulfolactate dehydrogenase</fullName>
    </submittedName>
</protein>
<dbReference type="Pfam" id="PF02615">
    <property type="entry name" value="Ldh_2"/>
    <property type="match status" value="1"/>
</dbReference>
<dbReference type="InterPro" id="IPR043144">
    <property type="entry name" value="Mal/L-sulf/L-lact_DH-like_ah"/>
</dbReference>
<sequence>MPRLTLRQAADLSAAALAASRIAPDTAAKVAAALVVAEADGLSSHGLARLPIYARQAEVGKVDGFARPRLEHTASAAMRIDAGHGFAFPAIDLAIQEGCRVALEAGTAAAAIHRSHHAGVLGHHVEAAADRGLVALAFANTPAGIAPWGGRDAVFGTNPIAFAAPRRAAPPLVIDLSLSKVARGKIMLAQQKGEAIPEGWALDAQGRPTTDAEAALAGTMLPMGDAKGAALALMVEVLAAALGGANFAFEASSVLDDRGNPPGIGQSFLFLSPQRLGGDAFGDRLEILLSAILNQPGARLPGQRRLAARARAETEGIEISADLLTHIERRAGRSFEGESP</sequence>